<reference evidence="1" key="1">
    <citation type="submission" date="2023-06" db="EMBL/GenBank/DDBJ databases">
        <title>Genomic analysis of the entomopathogenic nematode Steinernema hermaphroditum.</title>
        <authorList>
            <person name="Schwarz E.M."/>
            <person name="Heppert J.K."/>
            <person name="Baniya A."/>
            <person name="Schwartz H.T."/>
            <person name="Tan C.-H."/>
            <person name="Antoshechkin I."/>
            <person name="Sternberg P.W."/>
            <person name="Goodrich-Blair H."/>
            <person name="Dillman A.R."/>
        </authorList>
    </citation>
    <scope>NUCLEOTIDE SEQUENCE</scope>
    <source>
        <strain evidence="1">PS9179</strain>
        <tissue evidence="1">Whole animal</tissue>
    </source>
</reference>
<evidence type="ECO:0000313" key="1">
    <source>
        <dbReference type="EMBL" id="KAK0401378.1"/>
    </source>
</evidence>
<gene>
    <name evidence="1" type="ORF">QR680_015749</name>
</gene>
<name>A0AA39H8U5_9BILA</name>
<accession>A0AA39H8U5</accession>
<organism evidence="1 2">
    <name type="scientific">Steinernema hermaphroditum</name>
    <dbReference type="NCBI Taxonomy" id="289476"/>
    <lineage>
        <taxon>Eukaryota</taxon>
        <taxon>Metazoa</taxon>
        <taxon>Ecdysozoa</taxon>
        <taxon>Nematoda</taxon>
        <taxon>Chromadorea</taxon>
        <taxon>Rhabditida</taxon>
        <taxon>Tylenchina</taxon>
        <taxon>Panagrolaimomorpha</taxon>
        <taxon>Strongyloidoidea</taxon>
        <taxon>Steinernematidae</taxon>
        <taxon>Steinernema</taxon>
    </lineage>
</organism>
<dbReference type="Proteomes" id="UP001175271">
    <property type="component" value="Unassembled WGS sequence"/>
</dbReference>
<dbReference type="AlphaFoldDB" id="A0AA39H8U5"/>
<protein>
    <submittedName>
        <fullName evidence="1">Uncharacterized protein</fullName>
    </submittedName>
</protein>
<proteinExistence type="predicted"/>
<dbReference type="EMBL" id="JAUCMV010000004">
    <property type="protein sequence ID" value="KAK0401378.1"/>
    <property type="molecule type" value="Genomic_DNA"/>
</dbReference>
<comment type="caution">
    <text evidence="1">The sequence shown here is derived from an EMBL/GenBank/DDBJ whole genome shotgun (WGS) entry which is preliminary data.</text>
</comment>
<keyword evidence="2" id="KW-1185">Reference proteome</keyword>
<evidence type="ECO:0000313" key="2">
    <source>
        <dbReference type="Proteomes" id="UP001175271"/>
    </source>
</evidence>
<sequence>MFQNPVEIGLIFTGCEFLGFQHCIHPPVREIPTILKFFYIHQRIFASSSCHTNVSSSSYEGSYETPLIQPSRCEVDRNYLLKATISAKILLREWFTIVTSCKKSLRIFMQKVYTKESAEMSTIEAFEGILNHFLNTIVCFDSDSVVYFGSNSVTFNDSNFVVYFDSDSVTFNDSNSVVYFDSNPVILSGLDTNYHNTTSHSNYRPSSHLAIFKDNILIWPQSVMSLMR</sequence>